<dbReference type="GeneID" id="85393748"/>
<keyword evidence="2" id="KW-1185">Reference proteome</keyword>
<proteinExistence type="predicted"/>
<dbReference type="AlphaFoldDB" id="A0AAD8XA38"/>
<dbReference type="Proteomes" id="UP001244207">
    <property type="component" value="Unassembled WGS sequence"/>
</dbReference>
<accession>A0AAD8XA38</accession>
<name>A0AAD8XA38_GLOAC</name>
<protein>
    <submittedName>
        <fullName evidence="1">Uncharacterized protein</fullName>
    </submittedName>
</protein>
<dbReference type="EMBL" id="JAHMHS010000328">
    <property type="protein sequence ID" value="KAK1701943.1"/>
    <property type="molecule type" value="Genomic_DNA"/>
</dbReference>
<evidence type="ECO:0000313" key="2">
    <source>
        <dbReference type="Proteomes" id="UP001244207"/>
    </source>
</evidence>
<evidence type="ECO:0000313" key="1">
    <source>
        <dbReference type="EMBL" id="KAK1701943.1"/>
    </source>
</evidence>
<reference evidence="1" key="1">
    <citation type="submission" date="2021-12" db="EMBL/GenBank/DDBJ databases">
        <title>Comparative genomics, transcriptomics and evolutionary studies reveal genomic signatures of adaptation to plant cell wall in hemibiotrophic fungi.</title>
        <authorList>
            <consortium name="DOE Joint Genome Institute"/>
            <person name="Baroncelli R."/>
            <person name="Diaz J.F."/>
            <person name="Benocci T."/>
            <person name="Peng M."/>
            <person name="Battaglia E."/>
            <person name="Haridas S."/>
            <person name="Andreopoulos W."/>
            <person name="Labutti K."/>
            <person name="Pangilinan J."/>
            <person name="Floch G.L."/>
            <person name="Makela M.R."/>
            <person name="Henrissat B."/>
            <person name="Grigoriev I.V."/>
            <person name="Crouch J.A."/>
            <person name="De Vries R.P."/>
            <person name="Sukno S.A."/>
            <person name="Thon M.R."/>
        </authorList>
    </citation>
    <scope>NUCLEOTIDE SEQUENCE</scope>
    <source>
        <strain evidence="1">CBS 112980</strain>
    </source>
</reference>
<organism evidence="1 2">
    <name type="scientific">Glomerella acutata</name>
    <name type="common">Colletotrichum acutatum</name>
    <dbReference type="NCBI Taxonomy" id="27357"/>
    <lineage>
        <taxon>Eukaryota</taxon>
        <taxon>Fungi</taxon>
        <taxon>Dikarya</taxon>
        <taxon>Ascomycota</taxon>
        <taxon>Pezizomycotina</taxon>
        <taxon>Sordariomycetes</taxon>
        <taxon>Hypocreomycetidae</taxon>
        <taxon>Glomerellales</taxon>
        <taxon>Glomerellaceae</taxon>
        <taxon>Colletotrichum</taxon>
        <taxon>Colletotrichum acutatum species complex</taxon>
    </lineage>
</organism>
<dbReference type="RefSeq" id="XP_060357084.1">
    <property type="nucleotide sequence ID" value="XM_060509849.1"/>
</dbReference>
<comment type="caution">
    <text evidence="1">The sequence shown here is derived from an EMBL/GenBank/DDBJ whole genome shotgun (WGS) entry which is preliminary data.</text>
</comment>
<sequence>MAVPLMNFQRHRATVSLHFLCIPLMIIPTLPGSGSAPISFVSRRMDILDVAGHRFYISFVSR</sequence>
<gene>
    <name evidence="1" type="ORF">BDZ83DRAFT_645494</name>
</gene>